<dbReference type="EMBL" id="CACVAQ010000525">
    <property type="protein sequence ID" value="CAA6829907.1"/>
    <property type="molecule type" value="Genomic_DNA"/>
</dbReference>
<organism evidence="2">
    <name type="scientific">uncultured Aureispira sp</name>
    <dbReference type="NCBI Taxonomy" id="1331704"/>
    <lineage>
        <taxon>Bacteria</taxon>
        <taxon>Pseudomonadati</taxon>
        <taxon>Bacteroidota</taxon>
        <taxon>Saprospiria</taxon>
        <taxon>Saprospirales</taxon>
        <taxon>Saprospiraceae</taxon>
        <taxon>Aureispira</taxon>
        <taxon>environmental samples</taxon>
    </lineage>
</organism>
<dbReference type="InterPro" id="IPR052944">
    <property type="entry name" value="Sporulation_related"/>
</dbReference>
<dbReference type="PANTHER" id="PTHR37507:SF2">
    <property type="entry name" value="SPORULATION PROTEIN YDCC"/>
    <property type="match status" value="1"/>
</dbReference>
<name>A0A6S6UJL5_9BACT</name>
<evidence type="ECO:0000259" key="1">
    <source>
        <dbReference type="Pfam" id="PF17131"/>
    </source>
</evidence>
<gene>
    <name evidence="2" type="ORF">HELGO_WM25970</name>
</gene>
<dbReference type="AlphaFoldDB" id="A0A6S6UJL5"/>
<protein>
    <submittedName>
        <fullName evidence="2">Membrane protein</fullName>
    </submittedName>
</protein>
<feature type="domain" description="Uncharacterized protein TP-0789" evidence="1">
    <location>
        <begin position="65"/>
        <end position="246"/>
    </location>
</feature>
<reference evidence="2" key="1">
    <citation type="submission" date="2020-01" db="EMBL/GenBank/DDBJ databases">
        <authorList>
            <person name="Meier V. D."/>
            <person name="Meier V D."/>
        </authorList>
    </citation>
    <scope>NUCLEOTIDE SEQUENCE</scope>
    <source>
        <strain evidence="2">HLG_WM_MAG_10</strain>
    </source>
</reference>
<dbReference type="InterPro" id="IPR033399">
    <property type="entry name" value="TP_0789-like"/>
</dbReference>
<dbReference type="Pfam" id="PF17131">
    <property type="entry name" value="LolA_like"/>
    <property type="match status" value="1"/>
</dbReference>
<dbReference type="PANTHER" id="PTHR37507">
    <property type="entry name" value="SPORULATION PROTEIN YDCC"/>
    <property type="match status" value="1"/>
</dbReference>
<accession>A0A6S6UJL5</accession>
<dbReference type="CDD" id="cd16329">
    <property type="entry name" value="LolA_like"/>
    <property type="match status" value="1"/>
</dbReference>
<dbReference type="Gene3D" id="2.50.20.10">
    <property type="entry name" value="Lipoprotein localisation LolA/LolB/LppX"/>
    <property type="match status" value="1"/>
</dbReference>
<proteinExistence type="predicted"/>
<sequence length="248" mass="28851">MKNILLVGFFLFGMLAFSYGQTAKEVVQKMDDNAFGGRIKSNMKMTIVRPKWSRTMEFKSWADGADYSLILVTAPAREKGITYLKRAREMWNFQPSIDRTIKMPPSMMTQSWMGSDFKNDDLVRQSSVVKDYQHKMLGKETLDGRECYKIEMIPNEDAPVVWGKVIIWIDTKNYLNLKTEHYDEDEDLVDTSYGQNVKELGGRLLPTKMVLVPADEEGHKTIMEYTSLEFDAKFEDRFFSTQNMKRVR</sequence>
<evidence type="ECO:0000313" key="2">
    <source>
        <dbReference type="EMBL" id="CAA6829907.1"/>
    </source>
</evidence>